<dbReference type="Proteomes" id="UP000828390">
    <property type="component" value="Unassembled WGS sequence"/>
</dbReference>
<evidence type="ECO:0000313" key="2">
    <source>
        <dbReference type="EMBL" id="KAH3738771.1"/>
    </source>
</evidence>
<protein>
    <recommendedName>
        <fullName evidence="1">PiggyBac transposable element-derived protein domain-containing protein</fullName>
    </recommendedName>
</protein>
<accession>A0A9D4D6I1</accession>
<name>A0A9D4D6I1_DREPO</name>
<dbReference type="InterPro" id="IPR029526">
    <property type="entry name" value="PGBD"/>
</dbReference>
<organism evidence="2 3">
    <name type="scientific">Dreissena polymorpha</name>
    <name type="common">Zebra mussel</name>
    <name type="synonym">Mytilus polymorpha</name>
    <dbReference type="NCBI Taxonomy" id="45954"/>
    <lineage>
        <taxon>Eukaryota</taxon>
        <taxon>Metazoa</taxon>
        <taxon>Spiralia</taxon>
        <taxon>Lophotrochozoa</taxon>
        <taxon>Mollusca</taxon>
        <taxon>Bivalvia</taxon>
        <taxon>Autobranchia</taxon>
        <taxon>Heteroconchia</taxon>
        <taxon>Euheterodonta</taxon>
        <taxon>Imparidentia</taxon>
        <taxon>Neoheterodontei</taxon>
        <taxon>Myida</taxon>
        <taxon>Dreissenoidea</taxon>
        <taxon>Dreissenidae</taxon>
        <taxon>Dreissena</taxon>
    </lineage>
</organism>
<dbReference type="AlphaFoldDB" id="A0A9D4D6I1"/>
<comment type="caution">
    <text evidence="2">The sequence shown here is derived from an EMBL/GenBank/DDBJ whole genome shotgun (WGS) entry which is preliminary data.</text>
</comment>
<dbReference type="Pfam" id="PF13843">
    <property type="entry name" value="DDE_Tnp_1_7"/>
    <property type="match status" value="1"/>
</dbReference>
<reference evidence="2" key="2">
    <citation type="submission" date="2020-11" db="EMBL/GenBank/DDBJ databases">
        <authorList>
            <person name="McCartney M.A."/>
            <person name="Auch B."/>
            <person name="Kono T."/>
            <person name="Mallez S."/>
            <person name="Becker A."/>
            <person name="Gohl D.M."/>
            <person name="Silverstein K.A.T."/>
            <person name="Koren S."/>
            <person name="Bechman K.B."/>
            <person name="Herman A."/>
            <person name="Abrahante J.E."/>
            <person name="Garbe J."/>
        </authorList>
    </citation>
    <scope>NUCLEOTIDE SEQUENCE</scope>
    <source>
        <strain evidence="2">Duluth1</strain>
        <tissue evidence="2">Whole animal</tissue>
    </source>
</reference>
<reference evidence="2" key="1">
    <citation type="journal article" date="2019" name="bioRxiv">
        <title>The Genome of the Zebra Mussel, Dreissena polymorpha: A Resource for Invasive Species Research.</title>
        <authorList>
            <person name="McCartney M.A."/>
            <person name="Auch B."/>
            <person name="Kono T."/>
            <person name="Mallez S."/>
            <person name="Zhang Y."/>
            <person name="Obille A."/>
            <person name="Becker A."/>
            <person name="Abrahante J.E."/>
            <person name="Garbe J."/>
            <person name="Badalamenti J.P."/>
            <person name="Herman A."/>
            <person name="Mangelson H."/>
            <person name="Liachko I."/>
            <person name="Sullivan S."/>
            <person name="Sone E.D."/>
            <person name="Koren S."/>
            <person name="Silverstein K.A.T."/>
            <person name="Beckman K.B."/>
            <person name="Gohl D.M."/>
        </authorList>
    </citation>
    <scope>NUCLEOTIDE SEQUENCE</scope>
    <source>
        <strain evidence="2">Duluth1</strain>
        <tissue evidence="2">Whole animal</tissue>
    </source>
</reference>
<keyword evidence="3" id="KW-1185">Reference proteome</keyword>
<gene>
    <name evidence="2" type="ORF">DPMN_045414</name>
</gene>
<dbReference type="EMBL" id="JAIWYP010000011">
    <property type="protein sequence ID" value="KAH3738771.1"/>
    <property type="molecule type" value="Genomic_DNA"/>
</dbReference>
<dbReference type="PANTHER" id="PTHR46599:SF2">
    <property type="entry name" value="PIGGYBAC TRANSPOSABLE ELEMENT-DERIVED PROTEIN 4-LIKE"/>
    <property type="match status" value="1"/>
</dbReference>
<dbReference type="PANTHER" id="PTHR46599">
    <property type="entry name" value="PIGGYBAC TRANSPOSABLE ELEMENT-DERIVED PROTEIN 4"/>
    <property type="match status" value="1"/>
</dbReference>
<evidence type="ECO:0000313" key="3">
    <source>
        <dbReference type="Proteomes" id="UP000828390"/>
    </source>
</evidence>
<sequence>MWHSEVQSEGISPTAEEGDSQVLQFGDSNITASVLMDRKPVHHLSSLSDPTEICNATCRFGLNILQLQQRHSVAAYNRSMGGVQLRAKYPSGRNTKKWWRYLFWFLLDLAIVNTRL</sequence>
<proteinExistence type="predicted"/>
<feature type="domain" description="PiggyBac transposable element-derived protein" evidence="1">
    <location>
        <begin position="29"/>
        <end position="113"/>
    </location>
</feature>
<evidence type="ECO:0000259" key="1">
    <source>
        <dbReference type="Pfam" id="PF13843"/>
    </source>
</evidence>